<dbReference type="AlphaFoldDB" id="A0A372FZC1"/>
<dbReference type="PROSITE" id="PS51077">
    <property type="entry name" value="HTH_ICLR"/>
    <property type="match status" value="1"/>
</dbReference>
<keyword evidence="1" id="KW-0805">Transcription regulation</keyword>
<dbReference type="GO" id="GO:0003700">
    <property type="term" value="F:DNA-binding transcription factor activity"/>
    <property type="evidence" value="ECO:0007669"/>
    <property type="project" value="TreeGrafter"/>
</dbReference>
<evidence type="ECO:0000256" key="2">
    <source>
        <dbReference type="ARBA" id="ARBA00023125"/>
    </source>
</evidence>
<dbReference type="RefSeq" id="WP_117228542.1">
    <property type="nucleotide sequence ID" value="NZ_CP061725.1"/>
</dbReference>
<dbReference type="InterPro" id="IPR029016">
    <property type="entry name" value="GAF-like_dom_sf"/>
</dbReference>
<evidence type="ECO:0000259" key="5">
    <source>
        <dbReference type="PROSITE" id="PS51078"/>
    </source>
</evidence>
<dbReference type="InterPro" id="IPR036390">
    <property type="entry name" value="WH_DNA-bd_sf"/>
</dbReference>
<dbReference type="Gene3D" id="1.10.10.10">
    <property type="entry name" value="Winged helix-like DNA-binding domain superfamily/Winged helix DNA-binding domain"/>
    <property type="match status" value="1"/>
</dbReference>
<feature type="domain" description="IclR-ED" evidence="5">
    <location>
        <begin position="68"/>
        <end position="250"/>
    </location>
</feature>
<comment type="caution">
    <text evidence="6">The sequence shown here is derived from an EMBL/GenBank/DDBJ whole genome shotgun (WGS) entry which is preliminary data.</text>
</comment>
<evidence type="ECO:0000256" key="3">
    <source>
        <dbReference type="ARBA" id="ARBA00023163"/>
    </source>
</evidence>
<reference evidence="6 7" key="1">
    <citation type="submission" date="2018-08" db="EMBL/GenBank/DDBJ databases">
        <title>Verrucosispora craniellae sp. nov., isolated from a marine sponge in the South China Sea.</title>
        <authorList>
            <person name="Li L."/>
            <person name="Lin H.W."/>
        </authorList>
    </citation>
    <scope>NUCLEOTIDE SEQUENCE [LARGE SCALE GENOMIC DNA]</scope>
    <source>
        <strain evidence="6 7">LHW63014</strain>
    </source>
</reference>
<dbReference type="PROSITE" id="PS51078">
    <property type="entry name" value="ICLR_ED"/>
    <property type="match status" value="1"/>
</dbReference>
<feature type="domain" description="HTH iclR-type" evidence="4">
    <location>
        <begin position="6"/>
        <end position="67"/>
    </location>
</feature>
<dbReference type="Proteomes" id="UP000262621">
    <property type="component" value="Unassembled WGS sequence"/>
</dbReference>
<keyword evidence="2" id="KW-0238">DNA-binding</keyword>
<dbReference type="SMART" id="SM00346">
    <property type="entry name" value="HTH_ICLR"/>
    <property type="match status" value="1"/>
</dbReference>
<dbReference type="PANTHER" id="PTHR30136:SF35">
    <property type="entry name" value="HTH-TYPE TRANSCRIPTIONAL REGULATOR RV1719"/>
    <property type="match status" value="1"/>
</dbReference>
<proteinExistence type="predicted"/>
<dbReference type="EMBL" id="QVFU01000013">
    <property type="protein sequence ID" value="RFS45850.1"/>
    <property type="molecule type" value="Genomic_DNA"/>
</dbReference>
<name>A0A372FZC1_9ACTN</name>
<evidence type="ECO:0000259" key="4">
    <source>
        <dbReference type="PROSITE" id="PS51077"/>
    </source>
</evidence>
<dbReference type="Pfam" id="PF09339">
    <property type="entry name" value="HTH_IclR"/>
    <property type="match status" value="1"/>
</dbReference>
<evidence type="ECO:0000313" key="7">
    <source>
        <dbReference type="Proteomes" id="UP000262621"/>
    </source>
</evidence>
<dbReference type="SUPFAM" id="SSF46785">
    <property type="entry name" value="Winged helix' DNA-binding domain"/>
    <property type="match status" value="1"/>
</dbReference>
<dbReference type="InterPro" id="IPR014757">
    <property type="entry name" value="Tscrpt_reg_IclR_C"/>
</dbReference>
<dbReference type="PANTHER" id="PTHR30136">
    <property type="entry name" value="HELIX-TURN-HELIX TRANSCRIPTIONAL REGULATOR, ICLR FAMILY"/>
    <property type="match status" value="1"/>
</dbReference>
<dbReference type="GO" id="GO:0003677">
    <property type="term" value="F:DNA binding"/>
    <property type="evidence" value="ECO:0007669"/>
    <property type="project" value="UniProtKB-KW"/>
</dbReference>
<protein>
    <submittedName>
        <fullName evidence="6">IclR family transcriptional regulator</fullName>
    </submittedName>
</protein>
<dbReference type="GO" id="GO:0045892">
    <property type="term" value="P:negative regulation of DNA-templated transcription"/>
    <property type="evidence" value="ECO:0007669"/>
    <property type="project" value="TreeGrafter"/>
</dbReference>
<dbReference type="CDD" id="cd00090">
    <property type="entry name" value="HTH_ARSR"/>
    <property type="match status" value="1"/>
</dbReference>
<keyword evidence="3" id="KW-0804">Transcription</keyword>
<dbReference type="InterPro" id="IPR011991">
    <property type="entry name" value="ArsR-like_HTH"/>
</dbReference>
<dbReference type="SUPFAM" id="SSF55781">
    <property type="entry name" value="GAF domain-like"/>
    <property type="match status" value="1"/>
</dbReference>
<gene>
    <name evidence="6" type="ORF">D0Q02_14685</name>
</gene>
<organism evidence="6 7">
    <name type="scientific">Micromonospora craniellae</name>
    <dbReference type="NCBI Taxonomy" id="2294034"/>
    <lineage>
        <taxon>Bacteria</taxon>
        <taxon>Bacillati</taxon>
        <taxon>Actinomycetota</taxon>
        <taxon>Actinomycetes</taxon>
        <taxon>Micromonosporales</taxon>
        <taxon>Micromonosporaceae</taxon>
        <taxon>Micromonospora</taxon>
    </lineage>
</organism>
<accession>A0A372FZC1</accession>
<dbReference type="Pfam" id="PF01614">
    <property type="entry name" value="IclR_C"/>
    <property type="match status" value="1"/>
</dbReference>
<dbReference type="InterPro" id="IPR005471">
    <property type="entry name" value="Tscrpt_reg_IclR_N"/>
</dbReference>
<keyword evidence="7" id="KW-1185">Reference proteome</keyword>
<dbReference type="InterPro" id="IPR050707">
    <property type="entry name" value="HTH_MetabolicPath_Reg"/>
</dbReference>
<dbReference type="InterPro" id="IPR036388">
    <property type="entry name" value="WH-like_DNA-bd_sf"/>
</dbReference>
<evidence type="ECO:0000256" key="1">
    <source>
        <dbReference type="ARBA" id="ARBA00023015"/>
    </source>
</evidence>
<dbReference type="Gene3D" id="3.30.450.40">
    <property type="match status" value="1"/>
</dbReference>
<sequence length="250" mass="27310">MGETMDTAIDKALIILESLETGRNRCSLAEIAARTGMPKPTVHRILAILERRGYVQQLSSREYTLGPKIIALGIFAGGKDAMVSAARPVLDRLVLACRETVHLGVLYQTQLLYLDRREPEDTAVRLARLPSPLTSLHASASGKVLLAFGEPDLLDQVVTAGLVGYTERTIVDVDRLRAELERIRVNGYAVSEQERYEGVRAVGVPVRHRSGAVVAALSAAGPVQRFDQARVEHVRTLLTKAADELSLSLH</sequence>
<evidence type="ECO:0000313" key="6">
    <source>
        <dbReference type="EMBL" id="RFS45850.1"/>
    </source>
</evidence>
<dbReference type="OrthoDB" id="9807558at2"/>